<accession>A0A975BG88</accession>
<dbReference type="EMBL" id="CP061800">
    <property type="protein sequence ID" value="QTA84738.1"/>
    <property type="molecule type" value="Genomic_DNA"/>
</dbReference>
<sequence length="44" mass="4824">MIKNSSYPSVIRTQQNSNISADSHSPLPRCLVQIGKTKPDSPDL</sequence>
<reference evidence="2" key="1">
    <citation type="journal article" date="2021" name="Microb. Physiol.">
        <title>Proteogenomic Insights into the Physiology of Marine, Sulfate-Reducing, Filamentous Desulfonema limicola and Desulfonema magnum.</title>
        <authorList>
            <person name="Schnaars V."/>
            <person name="Wohlbrand L."/>
            <person name="Scheve S."/>
            <person name="Hinrichs C."/>
            <person name="Reinhardt R."/>
            <person name="Rabus R."/>
        </authorList>
    </citation>
    <scope>NUCLEOTIDE SEQUENCE</scope>
    <source>
        <strain evidence="2">4be13</strain>
    </source>
</reference>
<evidence type="ECO:0000313" key="2">
    <source>
        <dbReference type="EMBL" id="QTA84738.1"/>
    </source>
</evidence>
<dbReference type="Proteomes" id="UP000663722">
    <property type="component" value="Chromosome"/>
</dbReference>
<gene>
    <name evidence="2" type="ORF">dnm_007380</name>
</gene>
<organism evidence="2 3">
    <name type="scientific">Desulfonema magnum</name>
    <dbReference type="NCBI Taxonomy" id="45655"/>
    <lineage>
        <taxon>Bacteria</taxon>
        <taxon>Pseudomonadati</taxon>
        <taxon>Thermodesulfobacteriota</taxon>
        <taxon>Desulfobacteria</taxon>
        <taxon>Desulfobacterales</taxon>
        <taxon>Desulfococcaceae</taxon>
        <taxon>Desulfonema</taxon>
    </lineage>
</organism>
<feature type="region of interest" description="Disordered" evidence="1">
    <location>
        <begin position="1"/>
        <end position="44"/>
    </location>
</feature>
<dbReference type="KEGG" id="dmm:dnm_007380"/>
<dbReference type="AlphaFoldDB" id="A0A975BG88"/>
<feature type="compositionally biased region" description="Polar residues" evidence="1">
    <location>
        <begin position="1"/>
        <end position="23"/>
    </location>
</feature>
<name>A0A975BG88_9BACT</name>
<evidence type="ECO:0000256" key="1">
    <source>
        <dbReference type="SAM" id="MobiDB-lite"/>
    </source>
</evidence>
<evidence type="ECO:0000313" key="3">
    <source>
        <dbReference type="Proteomes" id="UP000663722"/>
    </source>
</evidence>
<protein>
    <submittedName>
        <fullName evidence="2">Uncharacterized protein</fullName>
    </submittedName>
</protein>
<keyword evidence="3" id="KW-1185">Reference proteome</keyword>
<proteinExistence type="predicted"/>